<dbReference type="Proteomes" id="UP001156881">
    <property type="component" value="Unassembled WGS sequence"/>
</dbReference>
<comment type="caution">
    <text evidence="7">The sequence shown here is derived from an EMBL/GenBank/DDBJ whole genome shotgun (WGS) entry which is preliminary data.</text>
</comment>
<keyword evidence="3 5" id="KW-1133">Transmembrane helix</keyword>
<evidence type="ECO:0000313" key="6">
    <source>
        <dbReference type="EMBL" id="GLS43867.1"/>
    </source>
</evidence>
<keyword evidence="2 5" id="KW-0812">Transmembrane</keyword>
<dbReference type="EMBL" id="JACIDN010000004">
    <property type="protein sequence ID" value="MBB3902941.1"/>
    <property type="molecule type" value="Genomic_DNA"/>
</dbReference>
<evidence type="ECO:0000256" key="4">
    <source>
        <dbReference type="ARBA" id="ARBA00023136"/>
    </source>
</evidence>
<accession>A0A7W6ALL9</accession>
<dbReference type="EMBL" id="BSPG01000007">
    <property type="protein sequence ID" value="GLS43867.1"/>
    <property type="molecule type" value="Genomic_DNA"/>
</dbReference>
<evidence type="ECO:0000256" key="3">
    <source>
        <dbReference type="ARBA" id="ARBA00022989"/>
    </source>
</evidence>
<keyword evidence="4 5" id="KW-0472">Membrane</keyword>
<evidence type="ECO:0000313" key="8">
    <source>
        <dbReference type="Proteomes" id="UP000517759"/>
    </source>
</evidence>
<dbReference type="GO" id="GO:0005886">
    <property type="term" value="C:plasma membrane"/>
    <property type="evidence" value="ECO:0007669"/>
    <property type="project" value="UniProtKB-UniRule"/>
</dbReference>
<evidence type="ECO:0000313" key="7">
    <source>
        <dbReference type="EMBL" id="MBB3902941.1"/>
    </source>
</evidence>
<sequence length="59" mass="6129">MKLLRWALIAFVISIIAGGLGFTGIASGARSISKLLFGLFLVIAIVIVVIAVAIGRAVF</sequence>
<gene>
    <name evidence="6" type="ORF">GCM10007884_18520</name>
    <name evidence="7" type="ORF">GGR33_002443</name>
</gene>
<comment type="caution">
    <text evidence="5">Lacks conserved residue(s) required for the propagation of feature annotation.</text>
</comment>
<reference evidence="7 8" key="3">
    <citation type="submission" date="2020-08" db="EMBL/GenBank/DDBJ databases">
        <title>Genomic Encyclopedia of Type Strains, Phase IV (KMG-IV): sequencing the most valuable type-strain genomes for metagenomic binning, comparative biology and taxonomic classification.</title>
        <authorList>
            <person name="Goeker M."/>
        </authorList>
    </citation>
    <scope>NUCLEOTIDE SEQUENCE [LARGE SCALE GENOMIC DNA]</scope>
    <source>
        <strain evidence="7 8">DSM 24105</strain>
    </source>
</reference>
<dbReference type="RefSeq" id="WP_183505408.1">
    <property type="nucleotide sequence ID" value="NZ_BSPG01000007.1"/>
</dbReference>
<evidence type="ECO:0000256" key="5">
    <source>
        <dbReference type="HAMAP-Rule" id="MF_01361"/>
    </source>
</evidence>
<feature type="transmembrane region" description="Helical" evidence="5">
    <location>
        <begin position="35"/>
        <end position="58"/>
    </location>
</feature>
<reference evidence="6" key="1">
    <citation type="journal article" date="2014" name="Int. J. Syst. Evol. Microbiol.">
        <title>Complete genome of a new Firmicutes species belonging to the dominant human colonic microbiota ('Ruminococcus bicirculans') reveals two chromosomes and a selective capacity to utilize plant glucans.</title>
        <authorList>
            <consortium name="NISC Comparative Sequencing Program"/>
            <person name="Wegmann U."/>
            <person name="Louis P."/>
            <person name="Goesmann A."/>
            <person name="Henrissat B."/>
            <person name="Duncan S.H."/>
            <person name="Flint H.J."/>
        </authorList>
    </citation>
    <scope>NUCLEOTIDE SEQUENCE</scope>
    <source>
        <strain evidence="6">NBRC 107710</strain>
    </source>
</reference>
<keyword evidence="1 5" id="KW-1003">Cell membrane</keyword>
<protein>
    <recommendedName>
        <fullName evidence="5">UPF0391 membrane protein GCM10007884_18520</fullName>
    </recommendedName>
</protein>
<dbReference type="PIRSF" id="PIRSF036466">
    <property type="entry name" value="UCP036466"/>
    <property type="match status" value="1"/>
</dbReference>
<dbReference type="Proteomes" id="UP000517759">
    <property type="component" value="Unassembled WGS sequence"/>
</dbReference>
<keyword evidence="9" id="KW-1185">Reference proteome</keyword>
<proteinExistence type="inferred from homology"/>
<comment type="similarity">
    <text evidence="5">Belongs to the UPF0391 family.</text>
</comment>
<reference evidence="6" key="4">
    <citation type="submission" date="2023-01" db="EMBL/GenBank/DDBJ databases">
        <title>Draft genome sequence of Methylobacterium brachythecii strain NBRC 107710.</title>
        <authorList>
            <person name="Sun Q."/>
            <person name="Mori K."/>
        </authorList>
    </citation>
    <scope>NUCLEOTIDE SEQUENCE</scope>
    <source>
        <strain evidence="6">NBRC 107710</strain>
    </source>
</reference>
<dbReference type="AlphaFoldDB" id="A0A7W6ALL9"/>
<dbReference type="InterPro" id="IPR009760">
    <property type="entry name" value="DUF1328"/>
</dbReference>
<organism evidence="7 8">
    <name type="scientific">Methylobacterium brachythecii</name>
    <dbReference type="NCBI Taxonomy" id="1176177"/>
    <lineage>
        <taxon>Bacteria</taxon>
        <taxon>Pseudomonadati</taxon>
        <taxon>Pseudomonadota</taxon>
        <taxon>Alphaproteobacteria</taxon>
        <taxon>Hyphomicrobiales</taxon>
        <taxon>Methylobacteriaceae</taxon>
        <taxon>Methylobacterium</taxon>
    </lineage>
</organism>
<name>A0A7W6ALL9_9HYPH</name>
<evidence type="ECO:0000256" key="1">
    <source>
        <dbReference type="ARBA" id="ARBA00022475"/>
    </source>
</evidence>
<evidence type="ECO:0000313" key="9">
    <source>
        <dbReference type="Proteomes" id="UP001156881"/>
    </source>
</evidence>
<feature type="transmembrane region" description="Helical" evidence="5">
    <location>
        <begin position="6"/>
        <end position="28"/>
    </location>
</feature>
<reference evidence="9" key="2">
    <citation type="journal article" date="2019" name="Int. J. Syst. Evol. Microbiol.">
        <title>The Global Catalogue of Microorganisms (GCM) 10K type strain sequencing project: providing services to taxonomists for standard genome sequencing and annotation.</title>
        <authorList>
            <consortium name="The Broad Institute Genomics Platform"/>
            <consortium name="The Broad Institute Genome Sequencing Center for Infectious Disease"/>
            <person name="Wu L."/>
            <person name="Ma J."/>
        </authorList>
    </citation>
    <scope>NUCLEOTIDE SEQUENCE [LARGE SCALE GENOMIC DNA]</scope>
    <source>
        <strain evidence="9">NBRC 107710</strain>
    </source>
</reference>
<dbReference type="HAMAP" id="MF_01361">
    <property type="entry name" value="UPF0391"/>
    <property type="match status" value="1"/>
</dbReference>
<evidence type="ECO:0000256" key="2">
    <source>
        <dbReference type="ARBA" id="ARBA00022692"/>
    </source>
</evidence>
<dbReference type="Pfam" id="PF07043">
    <property type="entry name" value="DUF1328"/>
    <property type="match status" value="1"/>
</dbReference>